<proteinExistence type="predicted"/>
<dbReference type="AlphaFoldDB" id="X1QVD4"/>
<reference evidence="1" key="1">
    <citation type="journal article" date="2014" name="Front. Microbiol.">
        <title>High frequency of phylogenetically diverse reductive dehalogenase-homologous genes in deep subseafloor sedimentary metagenomes.</title>
        <authorList>
            <person name="Kawai M."/>
            <person name="Futagami T."/>
            <person name="Toyoda A."/>
            <person name="Takaki Y."/>
            <person name="Nishi S."/>
            <person name="Hori S."/>
            <person name="Arai W."/>
            <person name="Tsubouchi T."/>
            <person name="Morono Y."/>
            <person name="Uchiyama I."/>
            <person name="Ito T."/>
            <person name="Fujiyama A."/>
            <person name="Inagaki F."/>
            <person name="Takami H."/>
        </authorList>
    </citation>
    <scope>NUCLEOTIDE SEQUENCE</scope>
    <source>
        <strain evidence="1">Expedition CK06-06</strain>
    </source>
</reference>
<name>X1QVD4_9ZZZZ</name>
<dbReference type="EMBL" id="BARV01038335">
    <property type="protein sequence ID" value="GAI47244.1"/>
    <property type="molecule type" value="Genomic_DNA"/>
</dbReference>
<sequence>PAMWVKEILKQNIRKKTSKVKYIMFLIDWIPKAISLKIKKYASIWSFLLNNYISISPVR</sequence>
<organism evidence="1">
    <name type="scientific">marine sediment metagenome</name>
    <dbReference type="NCBI Taxonomy" id="412755"/>
    <lineage>
        <taxon>unclassified sequences</taxon>
        <taxon>metagenomes</taxon>
        <taxon>ecological metagenomes</taxon>
    </lineage>
</organism>
<accession>X1QVD4</accession>
<gene>
    <name evidence="1" type="ORF">S06H3_59089</name>
</gene>
<evidence type="ECO:0000313" key="1">
    <source>
        <dbReference type="EMBL" id="GAI47244.1"/>
    </source>
</evidence>
<feature type="non-terminal residue" evidence="1">
    <location>
        <position position="1"/>
    </location>
</feature>
<protein>
    <submittedName>
        <fullName evidence="1">Uncharacterized protein</fullName>
    </submittedName>
</protein>
<comment type="caution">
    <text evidence="1">The sequence shown here is derived from an EMBL/GenBank/DDBJ whole genome shotgun (WGS) entry which is preliminary data.</text>
</comment>